<reference evidence="2 3" key="1">
    <citation type="submission" date="2019-03" db="EMBL/GenBank/DDBJ databases">
        <title>Draft Genome Sequence of Desulfosporosinus fructosivorans Strain 63.6F, Isolated from Marine Sediment in the Baltic Sea.</title>
        <authorList>
            <person name="Hausmann B."/>
            <person name="Vandieken V."/>
            <person name="Pjevac P."/>
            <person name="Schreck K."/>
            <person name="Herbold C.W."/>
            <person name="Loy A."/>
        </authorList>
    </citation>
    <scope>NUCLEOTIDE SEQUENCE [LARGE SCALE GENOMIC DNA]</scope>
    <source>
        <strain evidence="2 3">63.6F</strain>
    </source>
</reference>
<gene>
    <name evidence="2" type="ORF">E4K67_06985</name>
</gene>
<proteinExistence type="predicted"/>
<keyword evidence="3" id="KW-1185">Reference proteome</keyword>
<keyword evidence="1" id="KW-0472">Membrane</keyword>
<evidence type="ECO:0000313" key="3">
    <source>
        <dbReference type="Proteomes" id="UP000298460"/>
    </source>
</evidence>
<dbReference type="RefSeq" id="WP_135545692.1">
    <property type="nucleotide sequence ID" value="NZ_SPQQ01000002.1"/>
</dbReference>
<feature type="transmembrane region" description="Helical" evidence="1">
    <location>
        <begin position="6"/>
        <end position="26"/>
    </location>
</feature>
<evidence type="ECO:0000313" key="2">
    <source>
        <dbReference type="EMBL" id="TGE39197.1"/>
    </source>
</evidence>
<organism evidence="2 3">
    <name type="scientific">Desulfosporosinus fructosivorans</name>
    <dbReference type="NCBI Taxonomy" id="2018669"/>
    <lineage>
        <taxon>Bacteria</taxon>
        <taxon>Bacillati</taxon>
        <taxon>Bacillota</taxon>
        <taxon>Clostridia</taxon>
        <taxon>Eubacteriales</taxon>
        <taxon>Desulfitobacteriaceae</taxon>
        <taxon>Desulfosporosinus</taxon>
    </lineage>
</organism>
<name>A0A4Z0RAL8_9FIRM</name>
<keyword evidence="1" id="KW-1133">Transmembrane helix</keyword>
<sequence length="66" mass="7411">MRTIHIILSFASLLLVGSTLICGFWIHTSKNVTDMASSVNFHMMLATEYLCYNDFRSIPNAEGLLT</sequence>
<dbReference type="Proteomes" id="UP000298460">
    <property type="component" value="Unassembled WGS sequence"/>
</dbReference>
<dbReference type="OrthoDB" id="1957812at2"/>
<protein>
    <submittedName>
        <fullName evidence="2">Uncharacterized protein</fullName>
    </submittedName>
</protein>
<accession>A0A4Z0RAL8</accession>
<dbReference type="EMBL" id="SPQQ01000002">
    <property type="protein sequence ID" value="TGE39197.1"/>
    <property type="molecule type" value="Genomic_DNA"/>
</dbReference>
<comment type="caution">
    <text evidence="2">The sequence shown here is derived from an EMBL/GenBank/DDBJ whole genome shotgun (WGS) entry which is preliminary data.</text>
</comment>
<dbReference type="AlphaFoldDB" id="A0A4Z0RAL8"/>
<keyword evidence="1" id="KW-0812">Transmembrane</keyword>
<evidence type="ECO:0000256" key="1">
    <source>
        <dbReference type="SAM" id="Phobius"/>
    </source>
</evidence>